<feature type="transmembrane region" description="Helical" evidence="1">
    <location>
        <begin position="80"/>
        <end position="97"/>
    </location>
</feature>
<dbReference type="OrthoDB" id="3267755at2"/>
<keyword evidence="1" id="KW-1133">Transmembrane helix</keyword>
<evidence type="ECO:0000256" key="1">
    <source>
        <dbReference type="SAM" id="Phobius"/>
    </source>
</evidence>
<feature type="transmembrane region" description="Helical" evidence="1">
    <location>
        <begin position="57"/>
        <end position="74"/>
    </location>
</feature>
<dbReference type="EMBL" id="RDBE01000006">
    <property type="protein sequence ID" value="RLV49700.1"/>
    <property type="molecule type" value="Genomic_DNA"/>
</dbReference>
<organism evidence="2 3">
    <name type="scientific">Nocardioides mangrovicus</name>
    <dbReference type="NCBI Taxonomy" id="2478913"/>
    <lineage>
        <taxon>Bacteria</taxon>
        <taxon>Bacillati</taxon>
        <taxon>Actinomycetota</taxon>
        <taxon>Actinomycetes</taxon>
        <taxon>Propionibacteriales</taxon>
        <taxon>Nocardioidaceae</taxon>
        <taxon>Nocardioides</taxon>
    </lineage>
</organism>
<accession>A0A3L8P2Y5</accession>
<gene>
    <name evidence="2" type="ORF">D9V37_07225</name>
</gene>
<name>A0A3L8P2Y5_9ACTN</name>
<evidence type="ECO:0000313" key="3">
    <source>
        <dbReference type="Proteomes" id="UP000281708"/>
    </source>
</evidence>
<feature type="transmembrane region" description="Helical" evidence="1">
    <location>
        <begin position="28"/>
        <end position="50"/>
    </location>
</feature>
<proteinExistence type="predicted"/>
<reference evidence="2 3" key="1">
    <citation type="submission" date="2018-10" db="EMBL/GenBank/DDBJ databases">
        <title>Marmoricola sp. 4Q3S-7 whole genome shotgun sequence.</title>
        <authorList>
            <person name="Li F."/>
        </authorList>
    </citation>
    <scope>NUCLEOTIDE SEQUENCE [LARGE SCALE GENOMIC DNA]</scope>
    <source>
        <strain evidence="2 3">4Q3S-7</strain>
    </source>
</reference>
<sequence length="119" mass="12556">MTRRLCSAILLLEAIVLALTTPVLIGVAGVSSGTALAIGLGLAVACLVVAGLLRMRWAYVLGWAIQVAAIALGIEIGVMVLLGVIFLALWATAYWLGRKIERERAAWEAATPAAEQESR</sequence>
<keyword evidence="1" id="KW-0472">Membrane</keyword>
<keyword evidence="1" id="KW-0812">Transmembrane</keyword>
<comment type="caution">
    <text evidence="2">The sequence shown here is derived from an EMBL/GenBank/DDBJ whole genome shotgun (WGS) entry which is preliminary data.</text>
</comment>
<dbReference type="RefSeq" id="WP_121805465.1">
    <property type="nucleotide sequence ID" value="NZ_RDBE01000006.1"/>
</dbReference>
<keyword evidence="3" id="KW-1185">Reference proteome</keyword>
<evidence type="ECO:0000313" key="2">
    <source>
        <dbReference type="EMBL" id="RLV49700.1"/>
    </source>
</evidence>
<dbReference type="AlphaFoldDB" id="A0A3L8P2Y5"/>
<dbReference type="Pfam" id="PF14017">
    <property type="entry name" value="DUF4233"/>
    <property type="match status" value="1"/>
</dbReference>
<dbReference type="Proteomes" id="UP000281708">
    <property type="component" value="Unassembled WGS sequence"/>
</dbReference>
<dbReference type="InterPro" id="IPR025327">
    <property type="entry name" value="DUF4233"/>
</dbReference>
<protein>
    <submittedName>
        <fullName evidence="2">DUF4233 domain-containing protein</fullName>
    </submittedName>
</protein>